<evidence type="ECO:0000256" key="5">
    <source>
        <dbReference type="ARBA" id="ARBA00023033"/>
    </source>
</evidence>
<evidence type="ECO:0000313" key="7">
    <source>
        <dbReference type="Proteomes" id="UP001303115"/>
    </source>
</evidence>
<comment type="cofactor">
    <cofactor evidence="1">
        <name>FAD</name>
        <dbReference type="ChEBI" id="CHEBI:57692"/>
    </cofactor>
</comment>
<dbReference type="SUPFAM" id="SSF51905">
    <property type="entry name" value="FAD/NAD(P)-binding domain"/>
    <property type="match status" value="1"/>
</dbReference>
<dbReference type="InterPro" id="IPR020946">
    <property type="entry name" value="Flavin_mOase-like"/>
</dbReference>
<dbReference type="InterPro" id="IPR036188">
    <property type="entry name" value="FAD/NAD-bd_sf"/>
</dbReference>
<dbReference type="AlphaFoldDB" id="A0AAN6PHA1"/>
<protein>
    <recommendedName>
        <fullName evidence="8">FAD-containing monooxygenase EthA</fullName>
    </recommendedName>
</protein>
<sequence>MPNVPVSAHSMGSIDVERSEQGLPAETPKPLDIVIVGAGLSGINAAYRVQTQLPDHRYAVLEGRREVGGTWAFWKYPGFRTDSSMGLFGLPSYLEDCAAAEGIDKKIRLGHRVVVSSWSSEEQRWTLQVDVAREDGSVERKIIKAWWVINASGYYSYERPLPVEIPGIDKFAGQVVHLQFWDESVSHAGKKVVIIGSGVTAITLLPALAKTAGSVTMLQRTPSYVLSLPSKDTVPTSLARFMPLSWARQIHWFLRMAIETLFVNYLLTFPNSGRHLVVKEMQKQLPAGFDVDKHFNPWYNPFEQRLCFCPRGDFFKALHRSNARVVTDTIETVTETGILLTSGETLDADMIVTATSLFFELMAGVLVSVDGVSVTDTLASRYIWNGAMLEGVPNSGLITGYTAATWTPGADVRVRQLIKVIKHMDKSGATAATPYIDRQERAKMPMLPGVGLSSTYLVSARDRMPKVGTKAPWLNGSNWAVDMWRLVTSNVRQGMKYTFGDKKDV</sequence>
<dbReference type="GO" id="GO:0050660">
    <property type="term" value="F:flavin adenine dinucleotide binding"/>
    <property type="evidence" value="ECO:0007669"/>
    <property type="project" value="InterPro"/>
</dbReference>
<evidence type="ECO:0000313" key="6">
    <source>
        <dbReference type="EMBL" id="KAK4040953.1"/>
    </source>
</evidence>
<evidence type="ECO:0000256" key="3">
    <source>
        <dbReference type="ARBA" id="ARBA00022827"/>
    </source>
</evidence>
<dbReference type="Pfam" id="PF00743">
    <property type="entry name" value="FMO-like"/>
    <property type="match status" value="1"/>
</dbReference>
<gene>
    <name evidence="6" type="ORF">C8A01DRAFT_45782</name>
</gene>
<reference evidence="7" key="1">
    <citation type="journal article" date="2023" name="Mol. Phylogenet. Evol.">
        <title>Genome-scale phylogeny and comparative genomics of the fungal order Sordariales.</title>
        <authorList>
            <person name="Hensen N."/>
            <person name="Bonometti L."/>
            <person name="Westerberg I."/>
            <person name="Brannstrom I.O."/>
            <person name="Guillou S."/>
            <person name="Cros-Aarteil S."/>
            <person name="Calhoun S."/>
            <person name="Haridas S."/>
            <person name="Kuo A."/>
            <person name="Mondo S."/>
            <person name="Pangilinan J."/>
            <person name="Riley R."/>
            <person name="LaButti K."/>
            <person name="Andreopoulos B."/>
            <person name="Lipzen A."/>
            <person name="Chen C."/>
            <person name="Yan M."/>
            <person name="Daum C."/>
            <person name="Ng V."/>
            <person name="Clum A."/>
            <person name="Steindorff A."/>
            <person name="Ohm R.A."/>
            <person name="Martin F."/>
            <person name="Silar P."/>
            <person name="Natvig D.O."/>
            <person name="Lalanne C."/>
            <person name="Gautier V."/>
            <person name="Ament-Velasquez S.L."/>
            <person name="Kruys A."/>
            <person name="Hutchinson M.I."/>
            <person name="Powell A.J."/>
            <person name="Barry K."/>
            <person name="Miller A.N."/>
            <person name="Grigoriev I.V."/>
            <person name="Debuchy R."/>
            <person name="Gladieux P."/>
            <person name="Hiltunen Thoren M."/>
            <person name="Johannesson H."/>
        </authorList>
    </citation>
    <scope>NUCLEOTIDE SEQUENCE [LARGE SCALE GENOMIC DNA]</scope>
    <source>
        <strain evidence="7">CBS 284.82</strain>
    </source>
</reference>
<comment type="caution">
    <text evidence="6">The sequence shown here is derived from an EMBL/GenBank/DDBJ whole genome shotgun (WGS) entry which is preliminary data.</text>
</comment>
<dbReference type="Pfam" id="PF13450">
    <property type="entry name" value="NAD_binding_8"/>
    <property type="match status" value="1"/>
</dbReference>
<dbReference type="PANTHER" id="PTHR43872">
    <property type="entry name" value="MONOOXYGENASE, PUTATIVE (AFU_ORTHOLOGUE AFUA_8G02570)-RELATED"/>
    <property type="match status" value="1"/>
</dbReference>
<accession>A0AAN6PHA1</accession>
<dbReference type="GO" id="GO:0004499">
    <property type="term" value="F:N,N-dimethylaniline monooxygenase activity"/>
    <property type="evidence" value="ECO:0007669"/>
    <property type="project" value="InterPro"/>
</dbReference>
<keyword evidence="5" id="KW-0503">Monooxygenase</keyword>
<keyword evidence="3" id="KW-0274">FAD</keyword>
<organism evidence="6 7">
    <name type="scientific">Parachaetomium inaequale</name>
    <dbReference type="NCBI Taxonomy" id="2588326"/>
    <lineage>
        <taxon>Eukaryota</taxon>
        <taxon>Fungi</taxon>
        <taxon>Dikarya</taxon>
        <taxon>Ascomycota</taxon>
        <taxon>Pezizomycotina</taxon>
        <taxon>Sordariomycetes</taxon>
        <taxon>Sordariomycetidae</taxon>
        <taxon>Sordariales</taxon>
        <taxon>Chaetomiaceae</taxon>
        <taxon>Parachaetomium</taxon>
    </lineage>
</organism>
<dbReference type="Gene3D" id="3.50.50.60">
    <property type="entry name" value="FAD/NAD(P)-binding domain"/>
    <property type="match status" value="1"/>
</dbReference>
<dbReference type="GO" id="GO:0050661">
    <property type="term" value="F:NADP binding"/>
    <property type="evidence" value="ECO:0007669"/>
    <property type="project" value="InterPro"/>
</dbReference>
<dbReference type="PRINTS" id="PR00411">
    <property type="entry name" value="PNDRDTASEI"/>
</dbReference>
<dbReference type="Proteomes" id="UP001303115">
    <property type="component" value="Unassembled WGS sequence"/>
</dbReference>
<dbReference type="PANTHER" id="PTHR43872:SF1">
    <property type="entry name" value="MONOOXYGENASE, PUTATIVE (AFU_ORTHOLOGUE AFUA_8G02570)-RELATED"/>
    <property type="match status" value="1"/>
</dbReference>
<evidence type="ECO:0000256" key="2">
    <source>
        <dbReference type="ARBA" id="ARBA00022630"/>
    </source>
</evidence>
<evidence type="ECO:0008006" key="8">
    <source>
        <dbReference type="Google" id="ProtNLM"/>
    </source>
</evidence>
<evidence type="ECO:0000256" key="4">
    <source>
        <dbReference type="ARBA" id="ARBA00023002"/>
    </source>
</evidence>
<dbReference type="InterPro" id="IPR051820">
    <property type="entry name" value="FAD-binding_MO"/>
</dbReference>
<dbReference type="EMBL" id="MU854366">
    <property type="protein sequence ID" value="KAK4040953.1"/>
    <property type="molecule type" value="Genomic_DNA"/>
</dbReference>
<keyword evidence="4" id="KW-0560">Oxidoreductase</keyword>
<keyword evidence="7" id="KW-1185">Reference proteome</keyword>
<evidence type="ECO:0000256" key="1">
    <source>
        <dbReference type="ARBA" id="ARBA00001974"/>
    </source>
</evidence>
<proteinExistence type="predicted"/>
<name>A0AAN6PHA1_9PEZI</name>
<keyword evidence="2" id="KW-0285">Flavoprotein</keyword>